<evidence type="ECO:0000313" key="8">
    <source>
        <dbReference type="EMBL" id="TBL79535.1"/>
    </source>
</evidence>
<dbReference type="CDD" id="cd06261">
    <property type="entry name" value="TM_PBP2"/>
    <property type="match status" value="1"/>
</dbReference>
<dbReference type="Proteomes" id="UP000293142">
    <property type="component" value="Unassembled WGS sequence"/>
</dbReference>
<feature type="transmembrane region" description="Helical" evidence="6">
    <location>
        <begin position="27"/>
        <end position="50"/>
    </location>
</feature>
<keyword evidence="3 6" id="KW-0812">Transmembrane</keyword>
<evidence type="ECO:0000259" key="7">
    <source>
        <dbReference type="PROSITE" id="PS50928"/>
    </source>
</evidence>
<dbReference type="PROSITE" id="PS50928">
    <property type="entry name" value="ABC_TM1"/>
    <property type="match status" value="1"/>
</dbReference>
<sequence>MTGWLGDYWTFLVSRHEDIFTALKEHLLISFVSIVLGALIAIPVGVLLAGNRKGWLNEVVFGIANILQTIPSLALLAILIPLLGIGKTPAIFALFLYSLMPMMRNTFSGCKAVDPHVLEAARGMGYSSAQRLLRIQLPLAFPYIMAGIRVTTVYVISWATLATLIGAGGLGQLIFTGLGVNKKELIVTGAILAVLLALAADFCLAVAERWAATKTKSEPAAQTREAA</sequence>
<dbReference type="GO" id="GO:0031460">
    <property type="term" value="P:glycine betaine transport"/>
    <property type="evidence" value="ECO:0007669"/>
    <property type="project" value="TreeGrafter"/>
</dbReference>
<keyword evidence="4 6" id="KW-1133">Transmembrane helix</keyword>
<organism evidence="8 9">
    <name type="scientific">Paenibacillus thalictri</name>
    <dbReference type="NCBI Taxonomy" id="2527873"/>
    <lineage>
        <taxon>Bacteria</taxon>
        <taxon>Bacillati</taxon>
        <taxon>Bacillota</taxon>
        <taxon>Bacilli</taxon>
        <taxon>Bacillales</taxon>
        <taxon>Paenibacillaceae</taxon>
        <taxon>Paenibacillus</taxon>
    </lineage>
</organism>
<name>A0A4Q9DTQ1_9BACL</name>
<evidence type="ECO:0000256" key="4">
    <source>
        <dbReference type="ARBA" id="ARBA00022989"/>
    </source>
</evidence>
<dbReference type="PANTHER" id="PTHR30177:SF28">
    <property type="entry name" value="CHOLINE TRANSPORT SYSTEM PERMEASE PROTEIN OPUBB"/>
    <property type="match status" value="1"/>
</dbReference>
<evidence type="ECO:0000256" key="6">
    <source>
        <dbReference type="RuleBase" id="RU363032"/>
    </source>
</evidence>
<evidence type="ECO:0000313" key="9">
    <source>
        <dbReference type="Proteomes" id="UP000293142"/>
    </source>
</evidence>
<keyword evidence="2 6" id="KW-0813">Transport</keyword>
<evidence type="ECO:0000256" key="1">
    <source>
        <dbReference type="ARBA" id="ARBA00004141"/>
    </source>
</evidence>
<evidence type="ECO:0000256" key="3">
    <source>
        <dbReference type="ARBA" id="ARBA00022692"/>
    </source>
</evidence>
<comment type="subcellular location">
    <subcellularLocation>
        <location evidence="6">Cell membrane</location>
        <topology evidence="6">Multi-pass membrane protein</topology>
    </subcellularLocation>
    <subcellularLocation>
        <location evidence="1">Membrane</location>
        <topology evidence="1">Multi-pass membrane protein</topology>
    </subcellularLocation>
</comment>
<dbReference type="AlphaFoldDB" id="A0A4Q9DTQ1"/>
<dbReference type="SUPFAM" id="SSF161098">
    <property type="entry name" value="MetI-like"/>
    <property type="match status" value="1"/>
</dbReference>
<feature type="transmembrane region" description="Helical" evidence="6">
    <location>
        <begin position="140"/>
        <end position="165"/>
    </location>
</feature>
<dbReference type="InterPro" id="IPR051204">
    <property type="entry name" value="ABC_transp_perm/SBD"/>
</dbReference>
<proteinExistence type="inferred from homology"/>
<accession>A0A4Q9DTQ1</accession>
<dbReference type="GO" id="GO:0005886">
    <property type="term" value="C:plasma membrane"/>
    <property type="evidence" value="ECO:0007669"/>
    <property type="project" value="UniProtKB-SubCell"/>
</dbReference>
<dbReference type="Gene3D" id="1.10.3720.10">
    <property type="entry name" value="MetI-like"/>
    <property type="match status" value="1"/>
</dbReference>
<keyword evidence="9" id="KW-1185">Reference proteome</keyword>
<dbReference type="OrthoDB" id="9801163at2"/>
<dbReference type="InterPro" id="IPR035906">
    <property type="entry name" value="MetI-like_sf"/>
</dbReference>
<feature type="transmembrane region" description="Helical" evidence="6">
    <location>
        <begin position="70"/>
        <end position="97"/>
    </location>
</feature>
<dbReference type="GO" id="GO:0055085">
    <property type="term" value="P:transmembrane transport"/>
    <property type="evidence" value="ECO:0007669"/>
    <property type="project" value="InterPro"/>
</dbReference>
<dbReference type="InterPro" id="IPR000515">
    <property type="entry name" value="MetI-like"/>
</dbReference>
<dbReference type="FunFam" id="1.10.3720.10:FF:000001">
    <property type="entry name" value="Glycine betaine ABC transporter, permease"/>
    <property type="match status" value="1"/>
</dbReference>
<feature type="transmembrane region" description="Helical" evidence="6">
    <location>
        <begin position="185"/>
        <end position="207"/>
    </location>
</feature>
<reference evidence="8 9" key="1">
    <citation type="submission" date="2019-02" db="EMBL/GenBank/DDBJ databases">
        <title>Paenibacillus sp. nov., isolated from surface-sterilized tissue of Thalictrum simplex L.</title>
        <authorList>
            <person name="Tuo L."/>
        </authorList>
    </citation>
    <scope>NUCLEOTIDE SEQUENCE [LARGE SCALE GENOMIC DNA]</scope>
    <source>
        <strain evidence="8 9">N2SHLJ1</strain>
    </source>
</reference>
<dbReference type="PANTHER" id="PTHR30177">
    <property type="entry name" value="GLYCINE BETAINE/L-PROLINE TRANSPORT SYSTEM PERMEASE PROTEIN PROW"/>
    <property type="match status" value="1"/>
</dbReference>
<gene>
    <name evidence="8" type="ORF">EYB31_11555</name>
</gene>
<dbReference type="EMBL" id="SIRE01000007">
    <property type="protein sequence ID" value="TBL79535.1"/>
    <property type="molecule type" value="Genomic_DNA"/>
</dbReference>
<comment type="similarity">
    <text evidence="6">Belongs to the binding-protein-dependent transport system permease family.</text>
</comment>
<dbReference type="Pfam" id="PF00528">
    <property type="entry name" value="BPD_transp_1"/>
    <property type="match status" value="1"/>
</dbReference>
<feature type="domain" description="ABC transmembrane type-1" evidence="7">
    <location>
        <begin position="23"/>
        <end position="204"/>
    </location>
</feature>
<protein>
    <submittedName>
        <fullName evidence="8">ABC transporter permease</fullName>
    </submittedName>
</protein>
<keyword evidence="5 6" id="KW-0472">Membrane</keyword>
<dbReference type="RefSeq" id="WP_131013482.1">
    <property type="nucleotide sequence ID" value="NZ_SIRE01000007.1"/>
</dbReference>
<evidence type="ECO:0000256" key="5">
    <source>
        <dbReference type="ARBA" id="ARBA00023136"/>
    </source>
</evidence>
<comment type="caution">
    <text evidence="8">The sequence shown here is derived from an EMBL/GenBank/DDBJ whole genome shotgun (WGS) entry which is preliminary data.</text>
</comment>
<evidence type="ECO:0000256" key="2">
    <source>
        <dbReference type="ARBA" id="ARBA00022448"/>
    </source>
</evidence>